<dbReference type="Pfam" id="PF06580">
    <property type="entry name" value="His_kinase"/>
    <property type="match status" value="1"/>
</dbReference>
<feature type="transmembrane region" description="Helical" evidence="15">
    <location>
        <begin position="298"/>
        <end position="318"/>
    </location>
</feature>
<dbReference type="CDD" id="cd06225">
    <property type="entry name" value="HAMP"/>
    <property type="match status" value="1"/>
</dbReference>
<evidence type="ECO:0000256" key="10">
    <source>
        <dbReference type="ARBA" id="ARBA00022840"/>
    </source>
</evidence>
<dbReference type="InterPro" id="IPR003660">
    <property type="entry name" value="HAMP_dom"/>
</dbReference>
<dbReference type="SUPFAM" id="SSF158472">
    <property type="entry name" value="HAMP domain-like"/>
    <property type="match status" value="1"/>
</dbReference>
<feature type="transmembrane region" description="Helical" evidence="15">
    <location>
        <begin position="16"/>
        <end position="39"/>
    </location>
</feature>
<organism evidence="18 19">
    <name type="scientific">Domibacillus enclensis</name>
    <dbReference type="NCBI Taxonomy" id="1017273"/>
    <lineage>
        <taxon>Bacteria</taxon>
        <taxon>Bacillati</taxon>
        <taxon>Bacillota</taxon>
        <taxon>Bacilli</taxon>
        <taxon>Bacillales</taxon>
        <taxon>Bacillaceae</taxon>
        <taxon>Domibacillus</taxon>
    </lineage>
</organism>
<evidence type="ECO:0000256" key="6">
    <source>
        <dbReference type="ARBA" id="ARBA00022679"/>
    </source>
</evidence>
<dbReference type="Gene3D" id="3.30.450.20">
    <property type="entry name" value="PAS domain"/>
    <property type="match status" value="1"/>
</dbReference>
<dbReference type="OrthoDB" id="9776552at2"/>
<dbReference type="Pfam" id="PF02743">
    <property type="entry name" value="dCache_1"/>
    <property type="match status" value="1"/>
</dbReference>
<evidence type="ECO:0000256" key="9">
    <source>
        <dbReference type="ARBA" id="ARBA00022777"/>
    </source>
</evidence>
<dbReference type="EMBL" id="FTLX01000004">
    <property type="protein sequence ID" value="SIQ97277.1"/>
    <property type="molecule type" value="Genomic_DNA"/>
</dbReference>
<evidence type="ECO:0000256" key="1">
    <source>
        <dbReference type="ARBA" id="ARBA00000085"/>
    </source>
</evidence>
<keyword evidence="12" id="KW-0902">Two-component regulatory system</keyword>
<dbReference type="InterPro" id="IPR036890">
    <property type="entry name" value="HATPase_C_sf"/>
</dbReference>
<dbReference type="InterPro" id="IPR004358">
    <property type="entry name" value="Sig_transdc_His_kin-like_C"/>
</dbReference>
<dbReference type="GO" id="GO:0000155">
    <property type="term" value="F:phosphorelay sensor kinase activity"/>
    <property type="evidence" value="ECO:0007669"/>
    <property type="project" value="InterPro"/>
</dbReference>
<dbReference type="STRING" id="1017273.SAMN05443094_104367"/>
<evidence type="ECO:0000256" key="13">
    <source>
        <dbReference type="ARBA" id="ARBA00023136"/>
    </source>
</evidence>
<evidence type="ECO:0000256" key="8">
    <source>
        <dbReference type="ARBA" id="ARBA00022741"/>
    </source>
</evidence>
<dbReference type="PANTHER" id="PTHR34220">
    <property type="entry name" value="SENSOR HISTIDINE KINASE YPDA"/>
    <property type="match status" value="1"/>
</dbReference>
<keyword evidence="11 15" id="KW-1133">Transmembrane helix</keyword>
<reference evidence="17" key="3">
    <citation type="submission" date="2017-03" db="EMBL/GenBank/DDBJ databases">
        <authorList>
            <person name="Dastager S.G."/>
            <person name="Neurgaonkar P.S."/>
            <person name="Dharne M.S."/>
        </authorList>
    </citation>
    <scope>NUCLEOTIDE SEQUENCE</scope>
    <source>
        <strain evidence="17">DSM 25145</strain>
    </source>
</reference>
<name>A0A1N6X4Q2_9BACI</name>
<proteinExistence type="predicted"/>
<dbReference type="InterPro" id="IPR033479">
    <property type="entry name" value="dCache_1"/>
</dbReference>
<reference evidence="20" key="2">
    <citation type="submission" date="2017-03" db="EMBL/GenBank/DDBJ databases">
        <title>Bacillus sp. V-88(T) DSM27956, whole genome shotgun sequencing project.</title>
        <authorList>
            <person name="Dastager S.G."/>
            <person name="Neurgaonkar P.S."/>
            <person name="Dharne M.S."/>
        </authorList>
    </citation>
    <scope>NUCLEOTIDE SEQUENCE [LARGE SCALE GENOMIC DNA]</scope>
    <source>
        <strain evidence="20">DSM 25145</strain>
    </source>
</reference>
<keyword evidence="13 15" id="KW-0472">Membrane</keyword>
<keyword evidence="14" id="KW-0175">Coiled coil</keyword>
<sequence length="602" mass="68764">MKIVQRLRNLSMRQRLVTAVVLFVLLPWAMMFFLSSYLLKGMLEERAVKQSEDVLLTVSSLVRQSFDDMMYVSNMFQLDAGIVSLLKEYRQLDQNDPRFDSKNALHHLKIDQYLEASSHLLTPAYVTILLNDDLAYTSYPQYEYNPRSFYKMPLLQELMREGSSQIDWIGTHENYIASHKDSSPYVITIARALKEYQRTYGYTVISVREEFINESFRPFSKDGRQLFLVNRDGIVLSSEQEETILKPLPFEVEKKGIVTYEGRDHLLVATPFAATDWQLVTLVPYRETVGSINSITRAALFIQGVFLLLFLIGLLVLVREITKPVAVIGGVMRRVKEGDLHVRTGIRGDHDIAELSGTFDGMLDQIEDMIETIKDQEEGKRQAELDLLQAQINPHFLFNVLNAIRLHIAMNGDKESAQLIHSLSTLLRMTINRNNPFLTLKEELSVVKEYVRLMNFRHGSSVLLETDCAEESLLSEEVPRFLLQPLIENAIIHGFYERSGTIRIFVMEESPGFFTIHISDDGAGMDEDALEQLRSHVKEPSDINRASSFSGIGTANVHERLRLIYGGQVQMEINSQLGRGTRISLHLPRKGGDDHVSDRNCR</sequence>
<keyword evidence="4" id="KW-1003">Cell membrane</keyword>
<evidence type="ECO:0000313" key="18">
    <source>
        <dbReference type="EMBL" id="SIQ97277.1"/>
    </source>
</evidence>
<dbReference type="PANTHER" id="PTHR34220:SF11">
    <property type="entry name" value="SENSOR PROTEIN KINASE HPTS"/>
    <property type="match status" value="1"/>
</dbReference>
<evidence type="ECO:0000256" key="11">
    <source>
        <dbReference type="ARBA" id="ARBA00022989"/>
    </source>
</evidence>
<comment type="subcellular location">
    <subcellularLocation>
        <location evidence="2">Cell membrane</location>
        <topology evidence="2">Multi-pass membrane protein</topology>
    </subcellularLocation>
</comment>
<dbReference type="Gene3D" id="3.30.565.10">
    <property type="entry name" value="Histidine kinase-like ATPase, C-terminal domain"/>
    <property type="match status" value="1"/>
</dbReference>
<feature type="domain" description="HAMP" evidence="16">
    <location>
        <begin position="319"/>
        <end position="371"/>
    </location>
</feature>
<reference evidence="18 19" key="1">
    <citation type="submission" date="2017-01" db="EMBL/GenBank/DDBJ databases">
        <authorList>
            <person name="Mah S.A."/>
            <person name="Swanson W.J."/>
            <person name="Moy G.W."/>
            <person name="Vacquier V.D."/>
        </authorList>
    </citation>
    <scope>NUCLEOTIDE SEQUENCE [LARGE SCALE GENOMIC DNA]</scope>
    <source>
        <strain evidence="18 19">NIO-1016</strain>
    </source>
</reference>
<dbReference type="SUPFAM" id="SSF55874">
    <property type="entry name" value="ATPase domain of HSP90 chaperone/DNA topoisomerase II/histidine kinase"/>
    <property type="match status" value="1"/>
</dbReference>
<evidence type="ECO:0000313" key="20">
    <source>
        <dbReference type="Proteomes" id="UP000215545"/>
    </source>
</evidence>
<keyword evidence="20" id="KW-1185">Reference proteome</keyword>
<dbReference type="GO" id="GO:0005524">
    <property type="term" value="F:ATP binding"/>
    <property type="evidence" value="ECO:0007669"/>
    <property type="project" value="UniProtKB-KW"/>
</dbReference>
<keyword evidence="8" id="KW-0547">Nucleotide-binding</keyword>
<evidence type="ECO:0000256" key="2">
    <source>
        <dbReference type="ARBA" id="ARBA00004651"/>
    </source>
</evidence>
<feature type="coiled-coil region" evidence="14">
    <location>
        <begin position="366"/>
        <end position="393"/>
    </location>
</feature>
<evidence type="ECO:0000256" key="4">
    <source>
        <dbReference type="ARBA" id="ARBA00022475"/>
    </source>
</evidence>
<dbReference type="Proteomes" id="UP000186385">
    <property type="component" value="Unassembled WGS sequence"/>
</dbReference>
<keyword evidence="9 18" id="KW-0418">Kinase</keyword>
<dbReference type="Gene3D" id="1.10.287.130">
    <property type="match status" value="1"/>
</dbReference>
<dbReference type="PRINTS" id="PR00344">
    <property type="entry name" value="BCTRLSENSOR"/>
</dbReference>
<dbReference type="InterPro" id="IPR050640">
    <property type="entry name" value="Bact_2-comp_sensor_kinase"/>
</dbReference>
<protein>
    <recommendedName>
        <fullName evidence="3">histidine kinase</fullName>
        <ecNumber evidence="3">2.7.13.3</ecNumber>
    </recommendedName>
</protein>
<dbReference type="InterPro" id="IPR010559">
    <property type="entry name" value="Sig_transdc_His_kin_internal"/>
</dbReference>
<comment type="catalytic activity">
    <reaction evidence="1">
        <text>ATP + protein L-histidine = ADP + protein N-phospho-L-histidine.</text>
        <dbReference type="EC" id="2.7.13.3"/>
    </reaction>
</comment>
<keyword evidence="7 15" id="KW-0812">Transmembrane</keyword>
<dbReference type="PROSITE" id="PS50885">
    <property type="entry name" value="HAMP"/>
    <property type="match status" value="1"/>
</dbReference>
<dbReference type="Pfam" id="PF02518">
    <property type="entry name" value="HATPase_c"/>
    <property type="match status" value="1"/>
</dbReference>
<dbReference type="EMBL" id="MWSK01000004">
    <property type="protein sequence ID" value="OXS78112.1"/>
    <property type="molecule type" value="Genomic_DNA"/>
</dbReference>
<evidence type="ECO:0000259" key="16">
    <source>
        <dbReference type="PROSITE" id="PS50885"/>
    </source>
</evidence>
<dbReference type="Pfam" id="PF00672">
    <property type="entry name" value="HAMP"/>
    <property type="match status" value="1"/>
</dbReference>
<dbReference type="Proteomes" id="UP000215545">
    <property type="component" value="Unassembled WGS sequence"/>
</dbReference>
<evidence type="ECO:0000256" key="5">
    <source>
        <dbReference type="ARBA" id="ARBA00022553"/>
    </source>
</evidence>
<keyword evidence="6" id="KW-0808">Transferase</keyword>
<accession>A0A1N6X4Q2</accession>
<dbReference type="InterPro" id="IPR003594">
    <property type="entry name" value="HATPase_dom"/>
</dbReference>
<dbReference type="RefSeq" id="WP_045851380.1">
    <property type="nucleotide sequence ID" value="NZ_FTLX01000004.1"/>
</dbReference>
<keyword evidence="10" id="KW-0067">ATP-binding</keyword>
<keyword evidence="5" id="KW-0597">Phosphoprotein</keyword>
<dbReference type="GO" id="GO:0005886">
    <property type="term" value="C:plasma membrane"/>
    <property type="evidence" value="ECO:0007669"/>
    <property type="project" value="UniProtKB-SubCell"/>
</dbReference>
<dbReference type="SMART" id="SM00387">
    <property type="entry name" value="HATPase_c"/>
    <property type="match status" value="1"/>
</dbReference>
<evidence type="ECO:0000256" key="15">
    <source>
        <dbReference type="SAM" id="Phobius"/>
    </source>
</evidence>
<dbReference type="EC" id="2.7.13.3" evidence="3"/>
<gene>
    <name evidence="17" type="ORF">B1B05_10985</name>
    <name evidence="18" type="ORF">SAMN05443094_104367</name>
</gene>
<dbReference type="SMART" id="SM00304">
    <property type="entry name" value="HAMP"/>
    <property type="match status" value="1"/>
</dbReference>
<evidence type="ECO:0000256" key="3">
    <source>
        <dbReference type="ARBA" id="ARBA00012438"/>
    </source>
</evidence>
<evidence type="ECO:0000256" key="7">
    <source>
        <dbReference type="ARBA" id="ARBA00022692"/>
    </source>
</evidence>
<evidence type="ECO:0000313" key="19">
    <source>
        <dbReference type="Proteomes" id="UP000186385"/>
    </source>
</evidence>
<dbReference type="AlphaFoldDB" id="A0A1N6X4Q2"/>
<evidence type="ECO:0000313" key="17">
    <source>
        <dbReference type="EMBL" id="OXS78112.1"/>
    </source>
</evidence>
<evidence type="ECO:0000256" key="14">
    <source>
        <dbReference type="SAM" id="Coils"/>
    </source>
</evidence>
<evidence type="ECO:0000256" key="12">
    <source>
        <dbReference type="ARBA" id="ARBA00023012"/>
    </source>
</evidence>